<evidence type="ECO:0000313" key="2">
    <source>
        <dbReference type="Proteomes" id="UP000257969"/>
    </source>
</evidence>
<sequence>MTVDPTKPLWDPEPMFGSGYHPFLTQAARQLAERRAALEEELCTRALETGYGVMIIEGFPDQPLASVGMVHPLVPAGSIHIYKWGPHIRALLGVHGVKLVLDKVNP</sequence>
<dbReference type="EMBL" id="MH450131">
    <property type="protein sequence ID" value="AXH45097.1"/>
    <property type="molecule type" value="Genomic_DNA"/>
</dbReference>
<dbReference type="KEGG" id="vg:63911201"/>
<dbReference type="GeneID" id="63911201"/>
<dbReference type="RefSeq" id="YP_010050471.1">
    <property type="nucleotide sequence ID" value="NC_054428.1"/>
</dbReference>
<gene>
    <name evidence="1" type="primary">57</name>
    <name evidence="1" type="ORF">SEA_SERGEI_57</name>
</gene>
<name>A0A345KPZ5_9CAUD</name>
<organism evidence="1 2">
    <name type="scientific">Arthrobacter phage Sergei</name>
    <dbReference type="NCBI Taxonomy" id="2250416"/>
    <lineage>
        <taxon>Viruses</taxon>
        <taxon>Duplodnaviria</taxon>
        <taxon>Heunggongvirae</taxon>
        <taxon>Uroviricota</taxon>
        <taxon>Caudoviricetes</taxon>
        <taxon>Korravirus</taxon>
        <taxon>Korravirus sergei</taxon>
    </lineage>
</organism>
<accession>A0A345KPZ5</accession>
<protein>
    <submittedName>
        <fullName evidence="1">Uncharacterized protein</fullName>
    </submittedName>
</protein>
<evidence type="ECO:0000313" key="1">
    <source>
        <dbReference type="EMBL" id="AXH45097.1"/>
    </source>
</evidence>
<proteinExistence type="predicted"/>
<keyword evidence="2" id="KW-1185">Reference proteome</keyword>
<reference evidence="1 2" key="1">
    <citation type="submission" date="2018-06" db="EMBL/GenBank/DDBJ databases">
        <authorList>
            <person name="Ball S.L."/>
            <person name="Garlena R.A."/>
            <person name="Russell D.A."/>
            <person name="Pope W.H."/>
            <person name="Jacobs-Sera D."/>
            <person name="Hatfull G.F."/>
        </authorList>
    </citation>
    <scope>NUCLEOTIDE SEQUENCE [LARGE SCALE GENOMIC DNA]</scope>
</reference>
<dbReference type="Proteomes" id="UP000257969">
    <property type="component" value="Segment"/>
</dbReference>